<gene>
    <name evidence="2" type="ORF">ACFOZY_05980</name>
</gene>
<dbReference type="Proteomes" id="UP001595817">
    <property type="component" value="Unassembled WGS sequence"/>
</dbReference>
<name>A0ABV8X6U1_9LACT</name>
<evidence type="ECO:0008006" key="4">
    <source>
        <dbReference type="Google" id="ProtNLM"/>
    </source>
</evidence>
<reference evidence="3" key="1">
    <citation type="journal article" date="2019" name="Int. J. Syst. Evol. Microbiol.">
        <title>The Global Catalogue of Microorganisms (GCM) 10K type strain sequencing project: providing services to taxonomists for standard genome sequencing and annotation.</title>
        <authorList>
            <consortium name="The Broad Institute Genomics Platform"/>
            <consortium name="The Broad Institute Genome Sequencing Center for Infectious Disease"/>
            <person name="Wu L."/>
            <person name="Ma J."/>
        </authorList>
    </citation>
    <scope>NUCLEOTIDE SEQUENCE [LARGE SCALE GENOMIC DNA]</scope>
    <source>
        <strain evidence="3">CCUG 59778</strain>
    </source>
</reference>
<comment type="caution">
    <text evidence="2">The sequence shown here is derived from an EMBL/GenBank/DDBJ whole genome shotgun (WGS) entry which is preliminary data.</text>
</comment>
<keyword evidence="1" id="KW-1133">Transmembrane helix</keyword>
<dbReference type="RefSeq" id="WP_378153329.1">
    <property type="nucleotide sequence ID" value="NZ_JBHSEC010000006.1"/>
</dbReference>
<sequence>MLKKVVKKYYKLYYLILVLKLLFHKINIIFLYRFKKEVKNRAKIEIFSFKELSSDLRLYSNFFYKENSLYGNDKAVDNALKGKLKHSDYIEHGYYFGNHVQIGTYNIDSNIITYSYQRVKHLENKFKESNANKENRKVVTIGPYINYSVGLMKIKNKEEIKEKYGKILLVFPSHSIEGVSYKYNTEDFIKEIEKISLDFDNVFVCMYWKDIQDQRYLEYEKKDFKVVTAGHRNDPNFLGRLKDIIDLSDMTISNTVGTHIGYCVARNKPHYLFNQFQKLEGERVEEEFKERKNQNYVKIRDEEIEEVIDAFSNLSYIITEKQRLVVEKYWGKNEVKYHIITKEENNNV</sequence>
<protein>
    <recommendedName>
        <fullName evidence="4">Polysaccharide pyruvyl transferase domain-containing protein</fullName>
    </recommendedName>
</protein>
<keyword evidence="1" id="KW-0812">Transmembrane</keyword>
<accession>A0ABV8X6U1</accession>
<evidence type="ECO:0000256" key="1">
    <source>
        <dbReference type="SAM" id="Phobius"/>
    </source>
</evidence>
<keyword evidence="1" id="KW-0472">Membrane</keyword>
<proteinExistence type="predicted"/>
<dbReference type="EMBL" id="JBHSEC010000006">
    <property type="protein sequence ID" value="MFC4409987.1"/>
    <property type="molecule type" value="Genomic_DNA"/>
</dbReference>
<evidence type="ECO:0000313" key="3">
    <source>
        <dbReference type="Proteomes" id="UP001595817"/>
    </source>
</evidence>
<keyword evidence="3" id="KW-1185">Reference proteome</keyword>
<organism evidence="2 3">
    <name type="scientific">Chungangia koreensis</name>
    <dbReference type="NCBI Taxonomy" id="752657"/>
    <lineage>
        <taxon>Bacteria</taxon>
        <taxon>Bacillati</taxon>
        <taxon>Bacillota</taxon>
        <taxon>Bacilli</taxon>
        <taxon>Lactobacillales</taxon>
        <taxon>Chungangia</taxon>
    </lineage>
</organism>
<evidence type="ECO:0000313" key="2">
    <source>
        <dbReference type="EMBL" id="MFC4409987.1"/>
    </source>
</evidence>
<feature type="transmembrane region" description="Helical" evidence="1">
    <location>
        <begin position="12"/>
        <end position="32"/>
    </location>
</feature>